<dbReference type="Gene3D" id="2.60.120.10">
    <property type="entry name" value="Jelly Rolls"/>
    <property type="match status" value="1"/>
</dbReference>
<dbReference type="AlphaFoldDB" id="A0A0P1ERU5"/>
<evidence type="ECO:0000313" key="3">
    <source>
        <dbReference type="Proteomes" id="UP000050786"/>
    </source>
</evidence>
<dbReference type="GO" id="GO:0005829">
    <property type="term" value="C:cytosol"/>
    <property type="evidence" value="ECO:0007669"/>
    <property type="project" value="TreeGrafter"/>
</dbReference>
<sequence length="219" mass="23269">MQKPSRTKEIQALVAASPWLRAIDARLANGLVNSGRSVSVESGAGIYALSDQDQSVFAVVSGAVGIQLDDGQSGIVLGHVFGPGAWFGEAAAITGLPRQIGAIALTDCQLFRVPYEALIQLEQDDQPIWRALGALAVTNGALAIRVARDLMLADSKLRSLTILTRISDAFAPTRAIPLTQQHLAEICRLSRSAFAKLVAELEADGLVQRKYGSLVVVPQ</sequence>
<name>A0A0P1ERU5_9RHOB</name>
<dbReference type="InterPro" id="IPR036390">
    <property type="entry name" value="WH_DNA-bd_sf"/>
</dbReference>
<dbReference type="InterPro" id="IPR000835">
    <property type="entry name" value="HTH_MarR-typ"/>
</dbReference>
<dbReference type="InterPro" id="IPR014710">
    <property type="entry name" value="RmlC-like_jellyroll"/>
</dbReference>
<feature type="domain" description="Cyclic nucleotide-binding" evidence="1">
    <location>
        <begin position="19"/>
        <end position="121"/>
    </location>
</feature>
<dbReference type="PANTHER" id="PTHR24567:SF26">
    <property type="entry name" value="REGULATORY PROTEIN YEIL"/>
    <property type="match status" value="1"/>
</dbReference>
<dbReference type="InterPro" id="IPR050397">
    <property type="entry name" value="Env_Response_Regulators"/>
</dbReference>
<dbReference type="PROSITE" id="PS50042">
    <property type="entry name" value="CNMP_BINDING_3"/>
    <property type="match status" value="1"/>
</dbReference>
<proteinExistence type="predicted"/>
<dbReference type="EMBL" id="CYPS01000036">
    <property type="protein sequence ID" value="CUH43414.1"/>
    <property type="molecule type" value="Genomic_DNA"/>
</dbReference>
<protein>
    <submittedName>
        <fullName evidence="2">Cyclic AMP receptor-like protein</fullName>
    </submittedName>
</protein>
<gene>
    <name evidence="2" type="primary">vfr</name>
    <name evidence="2" type="ORF">RUM4293_02308</name>
</gene>
<dbReference type="InterPro" id="IPR018490">
    <property type="entry name" value="cNMP-bd_dom_sf"/>
</dbReference>
<evidence type="ECO:0000259" key="1">
    <source>
        <dbReference type="PROSITE" id="PS50042"/>
    </source>
</evidence>
<keyword evidence="2" id="KW-0675">Receptor</keyword>
<dbReference type="CDD" id="cd00038">
    <property type="entry name" value="CAP_ED"/>
    <property type="match status" value="1"/>
</dbReference>
<dbReference type="Proteomes" id="UP000050786">
    <property type="component" value="Unassembled WGS sequence"/>
</dbReference>
<dbReference type="InterPro" id="IPR036388">
    <property type="entry name" value="WH-like_DNA-bd_sf"/>
</dbReference>
<dbReference type="Pfam" id="PF00027">
    <property type="entry name" value="cNMP_binding"/>
    <property type="match status" value="1"/>
</dbReference>
<dbReference type="SUPFAM" id="SSF46785">
    <property type="entry name" value="Winged helix' DNA-binding domain"/>
    <property type="match status" value="1"/>
</dbReference>
<dbReference type="SUPFAM" id="SSF51206">
    <property type="entry name" value="cAMP-binding domain-like"/>
    <property type="match status" value="1"/>
</dbReference>
<organism evidence="2 3">
    <name type="scientific">Ruegeria atlantica</name>
    <dbReference type="NCBI Taxonomy" id="81569"/>
    <lineage>
        <taxon>Bacteria</taxon>
        <taxon>Pseudomonadati</taxon>
        <taxon>Pseudomonadota</taxon>
        <taxon>Alphaproteobacteria</taxon>
        <taxon>Rhodobacterales</taxon>
        <taxon>Roseobacteraceae</taxon>
        <taxon>Ruegeria</taxon>
    </lineage>
</organism>
<dbReference type="Gene3D" id="1.10.10.10">
    <property type="entry name" value="Winged helix-like DNA-binding domain superfamily/Winged helix DNA-binding domain"/>
    <property type="match status" value="1"/>
</dbReference>
<dbReference type="InterPro" id="IPR000595">
    <property type="entry name" value="cNMP-bd_dom"/>
</dbReference>
<evidence type="ECO:0000313" key="2">
    <source>
        <dbReference type="EMBL" id="CUH43414.1"/>
    </source>
</evidence>
<dbReference type="PANTHER" id="PTHR24567">
    <property type="entry name" value="CRP FAMILY TRANSCRIPTIONAL REGULATORY PROTEIN"/>
    <property type="match status" value="1"/>
</dbReference>
<keyword evidence="3" id="KW-1185">Reference proteome</keyword>
<dbReference type="SMART" id="SM00100">
    <property type="entry name" value="cNMP"/>
    <property type="match status" value="1"/>
</dbReference>
<dbReference type="RefSeq" id="WP_058273431.1">
    <property type="nucleotide sequence ID" value="NZ_CYPS01000036.1"/>
</dbReference>
<dbReference type="GO" id="GO:0003700">
    <property type="term" value="F:DNA-binding transcription factor activity"/>
    <property type="evidence" value="ECO:0007669"/>
    <property type="project" value="InterPro"/>
</dbReference>
<accession>A0A0P1ERU5</accession>
<dbReference type="Pfam" id="PF12802">
    <property type="entry name" value="MarR_2"/>
    <property type="match status" value="1"/>
</dbReference>
<reference evidence="3" key="1">
    <citation type="submission" date="2015-09" db="EMBL/GenBank/DDBJ databases">
        <authorList>
            <person name="Rodrigo-Torres L."/>
            <person name="Arahal D.R."/>
        </authorList>
    </citation>
    <scope>NUCLEOTIDE SEQUENCE [LARGE SCALE GENOMIC DNA]</scope>
    <source>
        <strain evidence="3">CECT 4293</strain>
    </source>
</reference>